<evidence type="ECO:0000313" key="7">
    <source>
        <dbReference type="Proteomes" id="UP000531594"/>
    </source>
</evidence>
<dbReference type="AlphaFoldDB" id="A0A7X0LVG2"/>
<evidence type="ECO:0000256" key="2">
    <source>
        <dbReference type="ARBA" id="ARBA00023139"/>
    </source>
</evidence>
<feature type="chain" id="PRO_5039479729" evidence="4">
    <location>
        <begin position="24"/>
        <end position="362"/>
    </location>
</feature>
<evidence type="ECO:0000259" key="5">
    <source>
        <dbReference type="SMART" id="SM00062"/>
    </source>
</evidence>
<proteinExistence type="inferred from homology"/>
<dbReference type="RefSeq" id="WP_184523154.1">
    <property type="nucleotide sequence ID" value="NZ_JACHGK010000002.1"/>
</dbReference>
<dbReference type="Pfam" id="PF13379">
    <property type="entry name" value="NMT1_2"/>
    <property type="match status" value="1"/>
</dbReference>
<evidence type="ECO:0000313" key="6">
    <source>
        <dbReference type="EMBL" id="MBB6444254.1"/>
    </source>
</evidence>
<feature type="signal peptide" evidence="4">
    <location>
        <begin position="1"/>
        <end position="23"/>
    </location>
</feature>
<dbReference type="Gene3D" id="3.40.190.10">
    <property type="entry name" value="Periplasmic binding protein-like II"/>
    <property type="match status" value="2"/>
</dbReference>
<evidence type="ECO:0000256" key="3">
    <source>
        <dbReference type="ARBA" id="ARBA00023288"/>
    </source>
</evidence>
<dbReference type="SMART" id="SM00062">
    <property type="entry name" value="PBPb"/>
    <property type="match status" value="1"/>
</dbReference>
<keyword evidence="4" id="KW-0732">Signal</keyword>
<keyword evidence="7" id="KW-1185">Reference proteome</keyword>
<keyword evidence="3" id="KW-0449">Lipoprotein</keyword>
<evidence type="ECO:0000256" key="1">
    <source>
        <dbReference type="ARBA" id="ARBA00010742"/>
    </source>
</evidence>
<keyword evidence="2" id="KW-0564">Palmitate</keyword>
<organism evidence="6 7">
    <name type="scientific">Bacillus benzoevorans</name>
    <dbReference type="NCBI Taxonomy" id="1456"/>
    <lineage>
        <taxon>Bacteria</taxon>
        <taxon>Bacillati</taxon>
        <taxon>Bacillota</taxon>
        <taxon>Bacilli</taxon>
        <taxon>Bacillales</taxon>
        <taxon>Bacillaceae</taxon>
        <taxon>Bacillus</taxon>
    </lineage>
</organism>
<comment type="similarity">
    <text evidence="1">Belongs to the bacterial solute-binding protein SsuA/TauA family.</text>
</comment>
<name>A0A7X0LVG2_9BACI</name>
<protein>
    <submittedName>
        <fullName evidence="6">NitT/TauT family transport system substrate-binding protein</fullName>
    </submittedName>
</protein>
<dbReference type="PANTHER" id="PTHR30024">
    <property type="entry name" value="ALIPHATIC SULFONATES-BINDING PROTEIN-RELATED"/>
    <property type="match status" value="1"/>
</dbReference>
<feature type="domain" description="Solute-binding protein family 3/N-terminal" evidence="5">
    <location>
        <begin position="43"/>
        <end position="264"/>
    </location>
</feature>
<accession>A0A7X0LVG2</accession>
<dbReference type="PANTHER" id="PTHR30024:SF42">
    <property type="entry name" value="ALIPHATIC SULFONATES-BINDING PROTEIN-RELATED"/>
    <property type="match status" value="1"/>
</dbReference>
<dbReference type="Proteomes" id="UP000531594">
    <property type="component" value="Unassembled WGS sequence"/>
</dbReference>
<gene>
    <name evidence="6" type="ORF">HNR53_000862</name>
</gene>
<dbReference type="SUPFAM" id="SSF53850">
    <property type="entry name" value="Periplasmic binding protein-like II"/>
    <property type="match status" value="1"/>
</dbReference>
<dbReference type="InterPro" id="IPR001638">
    <property type="entry name" value="Solute-binding_3/MltF_N"/>
</dbReference>
<dbReference type="PROSITE" id="PS51257">
    <property type="entry name" value="PROKAR_LIPOPROTEIN"/>
    <property type="match status" value="1"/>
</dbReference>
<sequence length="362" mass="40008">MRTRKWLAGIGLSAMLAITACSGQEKTATDEAAATKDSGPTSELKVGYNTIYGAPLADLAIDQGFFEDENLKVEMVAFQSAPDGLNALQAGKIDIGLTFGSTAPMNFISKGSDFRMIGGHMEGGHPVVVKKEDKDKYNSIEDFKGKKIATIPLHTLDVYFKSELAKAGIDIEKDVTFVEFKSIGAILEAVKTGKVDAGLSGTAHLTKTLKLGLTPALWINDINGSAVCCRVTVRGEISDEDAVAYKKFLKGLIRAERTKFETPEKNLEASLDRFKNLPEETVDEIVNEPHLHNTADPNKKETLAVWERMKAIGYVDEVGKQIDMNDYLNVTFYEQALNELIEENPNDEYYQKQLERFKKQNL</sequence>
<evidence type="ECO:0000256" key="4">
    <source>
        <dbReference type="SAM" id="SignalP"/>
    </source>
</evidence>
<dbReference type="EMBL" id="JACHGK010000002">
    <property type="protein sequence ID" value="MBB6444254.1"/>
    <property type="molecule type" value="Genomic_DNA"/>
</dbReference>
<reference evidence="6 7" key="1">
    <citation type="submission" date="2020-08" db="EMBL/GenBank/DDBJ databases">
        <title>Genomic Encyclopedia of Type Strains, Phase IV (KMG-IV): sequencing the most valuable type-strain genomes for metagenomic binning, comparative biology and taxonomic classification.</title>
        <authorList>
            <person name="Goeker M."/>
        </authorList>
    </citation>
    <scope>NUCLEOTIDE SEQUENCE [LARGE SCALE GENOMIC DNA]</scope>
    <source>
        <strain evidence="6 7">DSM 5391</strain>
    </source>
</reference>
<comment type="caution">
    <text evidence="6">The sequence shown here is derived from an EMBL/GenBank/DDBJ whole genome shotgun (WGS) entry which is preliminary data.</text>
</comment>